<evidence type="ECO:0000313" key="2">
    <source>
        <dbReference type="EMBL" id="KTD60354.1"/>
    </source>
</evidence>
<evidence type="ECO:0000256" key="1">
    <source>
        <dbReference type="SAM" id="Phobius"/>
    </source>
</evidence>
<dbReference type="EMBL" id="LNYU01000050">
    <property type="protein sequence ID" value="KTD60354.1"/>
    <property type="molecule type" value="Genomic_DNA"/>
</dbReference>
<keyword evidence="1" id="KW-1133">Transmembrane helix</keyword>
<dbReference type="AlphaFoldDB" id="A0A0W0YTZ4"/>
<organism evidence="2 3">
    <name type="scientific">Legionella santicrucis</name>
    <dbReference type="NCBI Taxonomy" id="45074"/>
    <lineage>
        <taxon>Bacteria</taxon>
        <taxon>Pseudomonadati</taxon>
        <taxon>Pseudomonadota</taxon>
        <taxon>Gammaproteobacteria</taxon>
        <taxon>Legionellales</taxon>
        <taxon>Legionellaceae</taxon>
        <taxon>Legionella</taxon>
    </lineage>
</organism>
<comment type="caution">
    <text evidence="2">The sequence shown here is derived from an EMBL/GenBank/DDBJ whole genome shotgun (WGS) entry which is preliminary data.</text>
</comment>
<feature type="transmembrane region" description="Helical" evidence="1">
    <location>
        <begin position="98"/>
        <end position="121"/>
    </location>
</feature>
<keyword evidence="1" id="KW-0472">Membrane</keyword>
<evidence type="ECO:0000313" key="3">
    <source>
        <dbReference type="Proteomes" id="UP000054703"/>
    </source>
</evidence>
<dbReference type="Proteomes" id="UP000054703">
    <property type="component" value="Unassembled WGS sequence"/>
</dbReference>
<keyword evidence="3" id="KW-1185">Reference proteome</keyword>
<accession>A0A0W0YTZ4</accession>
<reference evidence="2 3" key="1">
    <citation type="submission" date="2015-11" db="EMBL/GenBank/DDBJ databases">
        <title>Genomic analysis of 38 Legionella species identifies large and diverse effector repertoires.</title>
        <authorList>
            <person name="Burstein D."/>
            <person name="Amaro F."/>
            <person name="Zusman T."/>
            <person name="Lifshitz Z."/>
            <person name="Cohen O."/>
            <person name="Gilbert J.A."/>
            <person name="Pupko T."/>
            <person name="Shuman H.A."/>
            <person name="Segal G."/>
        </authorList>
    </citation>
    <scope>NUCLEOTIDE SEQUENCE [LARGE SCALE GENOMIC DNA]</scope>
    <source>
        <strain evidence="2 3">SC-63-C7</strain>
    </source>
</reference>
<keyword evidence="1" id="KW-0812">Transmembrane</keyword>
<dbReference type="STRING" id="45074.Lsan_2132"/>
<name>A0A0W0YTZ4_9GAMM</name>
<gene>
    <name evidence="2" type="ORF">Lsan_2132</name>
</gene>
<sequence length="126" mass="14923">MFKKNDNFYIALVQFGVDTFENGTTLDETKDYLSKKGYSHQSSSHFFNEIFHKLFAPHLHEAVFNQNLPEKLKNKFFIKPEAYFNLIQYKANRSTRNAFYVASISLIISAFPFVFNFYLYLKKVFC</sequence>
<protein>
    <submittedName>
        <fullName evidence="2">Uncharacterized protein</fullName>
    </submittedName>
</protein>
<proteinExistence type="predicted"/>
<dbReference type="PATRIC" id="fig|45074.5.peg.2277"/>
<dbReference type="OrthoDB" id="9890152at2"/>
<dbReference type="RefSeq" id="WP_058514387.1">
    <property type="nucleotide sequence ID" value="NZ_CAAAIH010000067.1"/>
</dbReference>